<dbReference type="InterPro" id="IPR007497">
    <property type="entry name" value="SIMPL/DUF541"/>
</dbReference>
<dbReference type="Pfam" id="PF04402">
    <property type="entry name" value="SIMPL"/>
    <property type="match status" value="1"/>
</dbReference>
<proteinExistence type="predicted"/>
<dbReference type="EMBL" id="JAODOP010000004">
    <property type="protein sequence ID" value="MEF3834411.1"/>
    <property type="molecule type" value="Genomic_DNA"/>
</dbReference>
<dbReference type="Proteomes" id="UP001337305">
    <property type="component" value="Unassembled WGS sequence"/>
</dbReference>
<feature type="chain" id="PRO_5047063332" evidence="1">
    <location>
        <begin position="20"/>
        <end position="238"/>
    </location>
</feature>
<name>A0ABU7XUK7_9FLAO</name>
<sequence>MKITKHLIFIILFSTITFAQNGEKNFIDQPYIEVTGQIETEIIPNEIYLNIVLNENDKKGKVSIEKQENQMISTLKSLSIDLEKNFSILGFNGYYQRKFLADDQVTKTKRYELIINNGEILGKVFQALDRIDVSNILIAKTSHTDIEKIRRETKLKALKVAKEKASDYASAINQTLGKALFIKEIQKTINSNYSNGLNTINEVVITAYGRRSKQEKIQDLNLKTIIVSETVLAKFILN</sequence>
<reference evidence="2 3" key="1">
    <citation type="submission" date="2022-09" db="EMBL/GenBank/DDBJ databases">
        <title>Genome sequencing of Flavivirga sp. MEBiC05379.</title>
        <authorList>
            <person name="Oh H.-M."/>
            <person name="Kwon K.K."/>
            <person name="Park M.J."/>
            <person name="Yang S.-H."/>
        </authorList>
    </citation>
    <scope>NUCLEOTIDE SEQUENCE [LARGE SCALE GENOMIC DNA]</scope>
    <source>
        <strain evidence="2 3">MEBiC05379</strain>
    </source>
</reference>
<evidence type="ECO:0000313" key="3">
    <source>
        <dbReference type="Proteomes" id="UP001337305"/>
    </source>
</evidence>
<dbReference type="RefSeq" id="WP_303306736.1">
    <property type="nucleotide sequence ID" value="NZ_JAODOP010000004.1"/>
</dbReference>
<gene>
    <name evidence="2" type="ORF">N1F79_14835</name>
</gene>
<evidence type="ECO:0000256" key="1">
    <source>
        <dbReference type="SAM" id="SignalP"/>
    </source>
</evidence>
<protein>
    <submittedName>
        <fullName evidence="2">SIMPL domain-containing protein</fullName>
    </submittedName>
</protein>
<evidence type="ECO:0000313" key="2">
    <source>
        <dbReference type="EMBL" id="MEF3834411.1"/>
    </source>
</evidence>
<accession>A0ABU7XUK7</accession>
<feature type="signal peptide" evidence="1">
    <location>
        <begin position="1"/>
        <end position="19"/>
    </location>
</feature>
<organism evidence="2 3">
    <name type="scientific">Flavivirga spongiicola</name>
    <dbReference type="NCBI Taxonomy" id="421621"/>
    <lineage>
        <taxon>Bacteria</taxon>
        <taxon>Pseudomonadati</taxon>
        <taxon>Bacteroidota</taxon>
        <taxon>Flavobacteriia</taxon>
        <taxon>Flavobacteriales</taxon>
        <taxon>Flavobacteriaceae</taxon>
        <taxon>Flavivirga</taxon>
    </lineage>
</organism>
<keyword evidence="1" id="KW-0732">Signal</keyword>
<dbReference type="Gene3D" id="3.30.110.170">
    <property type="entry name" value="Protein of unknown function (DUF541), domain 1"/>
    <property type="match status" value="1"/>
</dbReference>
<comment type="caution">
    <text evidence="2">The sequence shown here is derived from an EMBL/GenBank/DDBJ whole genome shotgun (WGS) entry which is preliminary data.</text>
</comment>
<keyword evidence="3" id="KW-1185">Reference proteome</keyword>